<dbReference type="Pfam" id="PF15869">
    <property type="entry name" value="TolB_like"/>
    <property type="match status" value="1"/>
</dbReference>
<organism evidence="1 2">
    <name type="scientific">Odoribacter splanchnicus</name>
    <dbReference type="NCBI Taxonomy" id="28118"/>
    <lineage>
        <taxon>Bacteria</taxon>
        <taxon>Pseudomonadati</taxon>
        <taxon>Bacteroidota</taxon>
        <taxon>Bacteroidia</taxon>
        <taxon>Bacteroidales</taxon>
        <taxon>Odoribacteraceae</taxon>
        <taxon>Odoribacter</taxon>
    </lineage>
</organism>
<reference evidence="1 2" key="1">
    <citation type="submission" date="2018-08" db="EMBL/GenBank/DDBJ databases">
        <title>A genome reference for cultivated species of the human gut microbiota.</title>
        <authorList>
            <person name="Zou Y."/>
            <person name="Xue W."/>
            <person name="Luo G."/>
        </authorList>
    </citation>
    <scope>NUCLEOTIDE SEQUENCE [LARGE SCALE GENOMIC DNA]</scope>
    <source>
        <strain evidence="1 2">AF16-14</strain>
    </source>
</reference>
<protein>
    <recommendedName>
        <fullName evidence="3">6-bladed beta-propeller</fullName>
    </recommendedName>
</protein>
<dbReference type="PROSITE" id="PS51257">
    <property type="entry name" value="PROKAR_LIPOPROTEIN"/>
    <property type="match status" value="1"/>
</dbReference>
<dbReference type="AlphaFoldDB" id="A0A1Y3YDC0"/>
<evidence type="ECO:0000313" key="2">
    <source>
        <dbReference type="Proteomes" id="UP000284243"/>
    </source>
</evidence>
<evidence type="ECO:0008006" key="3">
    <source>
        <dbReference type="Google" id="ProtNLM"/>
    </source>
</evidence>
<name>A0A1Y3YDC0_9BACT</name>
<sequence length="361" mass="42181">MKKTVYICLLLLVLSCTSREKPYSCKLVELQDLNTFPAIDLTPTSIALTDTTLLNPEKIWISDTLLIIKDAETDENKFLKYYSLNSFHLLKTYGSIGRGPNEYLTPRVYRHSPNKFLIIEKLRYTLFCTDSLFSNPLYTPEKINVRVGLTAADCVYLINDSTIFANSGMSDYQFSIANISSNRYLLNYKNYPSIIKEKKITDFIANSNIYHAFYILKPNTMDSVAIIYRHFPIIDIISLNNLESTRYQFPIDKSVNKVTVLDKLNARVEEEVNYYKNYFSTDNYIYLLYCDSKNKDLSISNNNFEIHQFDWQGRFLKRYRLNRYILSFCVDEKSDRIYAISFQNNKNFSPEILCYSLSSTN</sequence>
<comment type="caution">
    <text evidence="1">The sequence shown here is derived from an EMBL/GenBank/DDBJ whole genome shotgun (WGS) entry which is preliminary data.</text>
</comment>
<dbReference type="EMBL" id="QRYC01000016">
    <property type="protein sequence ID" value="RGU55584.1"/>
    <property type="molecule type" value="Genomic_DNA"/>
</dbReference>
<evidence type="ECO:0000313" key="1">
    <source>
        <dbReference type="EMBL" id="RGU55584.1"/>
    </source>
</evidence>
<gene>
    <name evidence="1" type="ORF">DWW57_11745</name>
</gene>
<accession>A0A1Y3YDC0</accession>
<proteinExistence type="predicted"/>
<dbReference type="RefSeq" id="WP_022159447.1">
    <property type="nucleotide sequence ID" value="NZ_CABJFF010000016.1"/>
</dbReference>
<dbReference type="Proteomes" id="UP000284243">
    <property type="component" value="Unassembled WGS sequence"/>
</dbReference>